<proteinExistence type="predicted"/>
<evidence type="ECO:0000313" key="1">
    <source>
        <dbReference type="EMBL" id="DAD73313.1"/>
    </source>
</evidence>
<dbReference type="EMBL" id="BK014734">
    <property type="protein sequence ID" value="DAD73313.1"/>
    <property type="molecule type" value="Genomic_DNA"/>
</dbReference>
<sequence length="116" mass="12521">MDTKTIIVTLACAALGSSALTAVVNAIVSAVQKKRGKATTQEAHLAEIDKKLGKMQEHQGEQYLAILRLTIMSEEMPMAERLIAGQKYVKLGGNGDVKKFLHQLEAQCGKGAKPEE</sequence>
<accession>A0A8S5LTE3</accession>
<reference evidence="1" key="1">
    <citation type="journal article" date="2021" name="Proc. Natl. Acad. Sci. U.S.A.">
        <title>A Catalog of Tens of Thousands of Viruses from Human Metagenomes Reveals Hidden Associations with Chronic Diseases.</title>
        <authorList>
            <person name="Tisza M.J."/>
            <person name="Buck C.B."/>
        </authorList>
    </citation>
    <scope>NUCLEOTIDE SEQUENCE</scope>
    <source>
        <strain evidence="1">CtOIB27</strain>
    </source>
</reference>
<organism evidence="1">
    <name type="scientific">Siphoviridae sp. ctOIB27</name>
    <dbReference type="NCBI Taxonomy" id="2826308"/>
    <lineage>
        <taxon>Viruses</taxon>
        <taxon>Duplodnaviria</taxon>
        <taxon>Heunggongvirae</taxon>
        <taxon>Uroviricota</taxon>
        <taxon>Caudoviricetes</taxon>
    </lineage>
</organism>
<protein>
    <submittedName>
        <fullName evidence="1">Uncharacterized protein</fullName>
    </submittedName>
</protein>
<name>A0A8S5LTE3_9CAUD</name>